<dbReference type="EMBL" id="CAJVQB010128308">
    <property type="protein sequence ID" value="CAG8853720.1"/>
    <property type="molecule type" value="Genomic_DNA"/>
</dbReference>
<sequence length="53" mass="6105">EYYSLHKKLKKIVKSVEETINWIENIIEEQTGLELGKKLSDSDSDLDLPSLTL</sequence>
<evidence type="ECO:0000313" key="1">
    <source>
        <dbReference type="EMBL" id="CAG8853720.1"/>
    </source>
</evidence>
<dbReference type="Proteomes" id="UP000789901">
    <property type="component" value="Unassembled WGS sequence"/>
</dbReference>
<protein>
    <submittedName>
        <fullName evidence="1">23833_t:CDS:1</fullName>
    </submittedName>
</protein>
<accession>A0ABN7XG37</accession>
<evidence type="ECO:0000313" key="2">
    <source>
        <dbReference type="Proteomes" id="UP000789901"/>
    </source>
</evidence>
<comment type="caution">
    <text evidence="1">The sequence shown here is derived from an EMBL/GenBank/DDBJ whole genome shotgun (WGS) entry which is preliminary data.</text>
</comment>
<proteinExistence type="predicted"/>
<reference evidence="1 2" key="1">
    <citation type="submission" date="2021-06" db="EMBL/GenBank/DDBJ databases">
        <authorList>
            <person name="Kallberg Y."/>
            <person name="Tangrot J."/>
            <person name="Rosling A."/>
        </authorList>
    </citation>
    <scope>NUCLEOTIDE SEQUENCE [LARGE SCALE GENOMIC DNA]</scope>
    <source>
        <strain evidence="1 2">120-4 pot B 10/14</strain>
    </source>
</reference>
<name>A0ABN7XG37_GIGMA</name>
<gene>
    <name evidence="1" type="ORF">GMARGA_LOCUS42541</name>
</gene>
<organism evidence="1 2">
    <name type="scientific">Gigaspora margarita</name>
    <dbReference type="NCBI Taxonomy" id="4874"/>
    <lineage>
        <taxon>Eukaryota</taxon>
        <taxon>Fungi</taxon>
        <taxon>Fungi incertae sedis</taxon>
        <taxon>Mucoromycota</taxon>
        <taxon>Glomeromycotina</taxon>
        <taxon>Glomeromycetes</taxon>
        <taxon>Diversisporales</taxon>
        <taxon>Gigasporaceae</taxon>
        <taxon>Gigaspora</taxon>
    </lineage>
</organism>
<feature type="non-terminal residue" evidence="1">
    <location>
        <position position="1"/>
    </location>
</feature>
<keyword evidence="2" id="KW-1185">Reference proteome</keyword>